<dbReference type="InterPro" id="IPR000086">
    <property type="entry name" value="NUDIX_hydrolase_dom"/>
</dbReference>
<evidence type="ECO:0000313" key="3">
    <source>
        <dbReference type="Proteomes" id="UP001145050"/>
    </source>
</evidence>
<dbReference type="Gene3D" id="3.90.79.10">
    <property type="entry name" value="Nucleoside Triphosphate Pyrophosphohydrolase"/>
    <property type="match status" value="1"/>
</dbReference>
<accession>A0A9X4AMD0</accession>
<name>A0A9X4AMD0_9BACI</name>
<gene>
    <name evidence="2" type="ORF">NC797_02535</name>
</gene>
<dbReference type="RefSeq" id="WP_272435069.1">
    <property type="nucleotide sequence ID" value="NZ_JAMQKB010000001.1"/>
</dbReference>
<feature type="domain" description="Nudix hydrolase" evidence="1">
    <location>
        <begin position="30"/>
        <end position="172"/>
    </location>
</feature>
<dbReference type="GO" id="GO:0003824">
    <property type="term" value="F:catalytic activity"/>
    <property type="evidence" value="ECO:0007669"/>
    <property type="project" value="UniProtKB-ARBA"/>
</dbReference>
<dbReference type="Proteomes" id="UP001145050">
    <property type="component" value="Unassembled WGS sequence"/>
</dbReference>
<dbReference type="PANTHER" id="PTHR10885:SF0">
    <property type="entry name" value="ISOPENTENYL-DIPHOSPHATE DELTA-ISOMERASE"/>
    <property type="match status" value="1"/>
</dbReference>
<proteinExistence type="predicted"/>
<dbReference type="EMBL" id="JAMQKB010000001">
    <property type="protein sequence ID" value="MDC3423383.1"/>
    <property type="molecule type" value="Genomic_DNA"/>
</dbReference>
<evidence type="ECO:0000259" key="1">
    <source>
        <dbReference type="PROSITE" id="PS51462"/>
    </source>
</evidence>
<organism evidence="2 3">
    <name type="scientific">Terrihalobacillus insolitus</name>
    <dbReference type="NCBI Taxonomy" id="2950438"/>
    <lineage>
        <taxon>Bacteria</taxon>
        <taxon>Bacillati</taxon>
        <taxon>Bacillota</taxon>
        <taxon>Bacilli</taxon>
        <taxon>Bacillales</taxon>
        <taxon>Bacillaceae</taxon>
        <taxon>Terrihalobacillus</taxon>
    </lineage>
</organism>
<dbReference type="CDD" id="cd04692">
    <property type="entry name" value="NUDIX_Hydrolase"/>
    <property type="match status" value="1"/>
</dbReference>
<keyword evidence="3" id="KW-1185">Reference proteome</keyword>
<dbReference type="InterPro" id="IPR015797">
    <property type="entry name" value="NUDIX_hydrolase-like_dom_sf"/>
</dbReference>
<comment type="caution">
    <text evidence="2">The sequence shown here is derived from an EMBL/GenBank/DDBJ whole genome shotgun (WGS) entry which is preliminary data.</text>
</comment>
<sequence>MEQTEMIKIFDDNKKEIGVATREEAHSKGFWHKTFHCWFYNKDNGRVSMYLQKRSNKKQDYPGLLDITAAGHILSNETVSDGVREVTEETGIRVSFSDLIPLGVINYCVTNEDIGFIDKEIAHVFLYEANHSFDDFRLSLEEVSGIVKVDFNDFSSLWLGKTNEIKIEGFDTDQSGERLYVCKNVGKEAFVPHELEYYKRVIYLMGKAI</sequence>
<dbReference type="AlphaFoldDB" id="A0A9X4AMD0"/>
<dbReference type="PANTHER" id="PTHR10885">
    <property type="entry name" value="ISOPENTENYL-DIPHOSPHATE DELTA-ISOMERASE"/>
    <property type="match status" value="1"/>
</dbReference>
<dbReference type="Pfam" id="PF00293">
    <property type="entry name" value="NUDIX"/>
    <property type="match status" value="1"/>
</dbReference>
<reference evidence="2" key="1">
    <citation type="submission" date="2022-06" db="EMBL/GenBank/DDBJ databases">
        <title>Aquibacillus sp. a new bacterium isolated from soil saline samples.</title>
        <authorList>
            <person name="Galisteo C."/>
            <person name="De La Haba R."/>
            <person name="Sanchez-Porro C."/>
            <person name="Ventosa A."/>
        </authorList>
    </citation>
    <scope>NUCLEOTIDE SEQUENCE</scope>
    <source>
        <strain evidence="2">3ASR75-11</strain>
    </source>
</reference>
<dbReference type="PROSITE" id="PS51462">
    <property type="entry name" value="NUDIX"/>
    <property type="match status" value="1"/>
</dbReference>
<dbReference type="SUPFAM" id="SSF55811">
    <property type="entry name" value="Nudix"/>
    <property type="match status" value="1"/>
</dbReference>
<evidence type="ECO:0000313" key="2">
    <source>
        <dbReference type="EMBL" id="MDC3423383.1"/>
    </source>
</evidence>
<protein>
    <submittedName>
        <fullName evidence="2">NUDIX domain-containing protein</fullName>
    </submittedName>
</protein>